<dbReference type="AlphaFoldDB" id="D7BPC7"/>
<dbReference type="KEGG" id="ahe:Arch_1062"/>
<dbReference type="STRING" id="644284.Arch_1062"/>
<dbReference type="Gene3D" id="3.40.30.40">
    <property type="entry name" value="Perfringolysin"/>
    <property type="match status" value="1"/>
</dbReference>
<evidence type="ECO:0000256" key="4">
    <source>
        <dbReference type="ARBA" id="ARBA00022452"/>
    </source>
</evidence>
<dbReference type="InterPro" id="IPR036363">
    <property type="entry name" value="Thiol_cytolysin_ab_sf"/>
</dbReference>
<evidence type="ECO:0000256" key="8">
    <source>
        <dbReference type="ARBA" id="ARBA00022735"/>
    </source>
</evidence>
<keyword evidence="15" id="KW-0732">Signal</keyword>
<dbReference type="Pfam" id="PF01289">
    <property type="entry name" value="Thiol_cytolysin"/>
    <property type="match status" value="1"/>
</dbReference>
<dbReference type="eggNOG" id="ENOG502Z7ST">
    <property type="taxonomic scope" value="Bacteria"/>
</dbReference>
<keyword evidence="11" id="KW-0843">Virulence</keyword>
<keyword evidence="6" id="KW-0800">Toxin</keyword>
<dbReference type="GO" id="GO:0033644">
    <property type="term" value="C:host cell membrane"/>
    <property type="evidence" value="ECO:0007669"/>
    <property type="project" value="UniProtKB-SubCell"/>
</dbReference>
<dbReference type="Pfam" id="PF17440">
    <property type="entry name" value="Thiol_cytolys_C"/>
    <property type="match status" value="1"/>
</dbReference>
<dbReference type="InterPro" id="IPR001869">
    <property type="entry name" value="Thiol_cytolysin"/>
</dbReference>
<keyword evidence="9" id="KW-0204">Cytolysis</keyword>
<dbReference type="RefSeq" id="WP_013170270.1">
    <property type="nucleotide sequence ID" value="NC_014218.1"/>
</dbReference>
<evidence type="ECO:0000256" key="10">
    <source>
        <dbReference type="ARBA" id="ARBA00022870"/>
    </source>
</evidence>
<dbReference type="InterPro" id="IPR036359">
    <property type="entry name" value="Thiol_cytolysin_sf"/>
</dbReference>
<protein>
    <submittedName>
        <fullName evidence="17">Arcanolysin</fullName>
    </submittedName>
    <submittedName>
        <fullName evidence="18">Thiol-activated cytolysin</fullName>
    </submittedName>
</protein>
<dbReference type="EMBL" id="FJ785427">
    <property type="protein sequence ID" value="ACV96715.1"/>
    <property type="molecule type" value="Genomic_RNA"/>
</dbReference>
<evidence type="ECO:0000256" key="5">
    <source>
        <dbReference type="ARBA" id="ARBA00022525"/>
    </source>
</evidence>
<dbReference type="GO" id="GO:0090729">
    <property type="term" value="F:toxin activity"/>
    <property type="evidence" value="ECO:0007669"/>
    <property type="project" value="UniProtKB-KW"/>
</dbReference>
<feature type="compositionally biased region" description="Polar residues" evidence="14">
    <location>
        <begin position="31"/>
        <end position="60"/>
    </location>
</feature>
<keyword evidence="10" id="KW-1043">Host membrane</keyword>
<dbReference type="InterPro" id="IPR038700">
    <property type="entry name" value="Thiol_cytolys_C_sf"/>
</dbReference>
<dbReference type="GO" id="GO:0031640">
    <property type="term" value="P:killing of cells of another organism"/>
    <property type="evidence" value="ECO:0007669"/>
    <property type="project" value="UniProtKB-KW"/>
</dbReference>
<evidence type="ECO:0000313" key="19">
    <source>
        <dbReference type="Proteomes" id="UP000000376"/>
    </source>
</evidence>
<evidence type="ECO:0000313" key="17">
    <source>
        <dbReference type="EMBL" id="ACV96715.1"/>
    </source>
</evidence>
<dbReference type="Gene3D" id="2.60.40.1430">
    <property type="entry name" value="Perfringolysin, domain 4"/>
    <property type="match status" value="1"/>
</dbReference>
<comment type="similarity">
    <text evidence="3">Belongs to the cholesterol-dependent cytolysin family.</text>
</comment>
<keyword evidence="13" id="KW-0472">Membrane</keyword>
<dbReference type="GO" id="GO:0005576">
    <property type="term" value="C:extracellular region"/>
    <property type="evidence" value="ECO:0007669"/>
    <property type="project" value="UniProtKB-SubCell"/>
</dbReference>
<evidence type="ECO:0000256" key="1">
    <source>
        <dbReference type="ARBA" id="ARBA00004301"/>
    </source>
</evidence>
<evidence type="ECO:0000256" key="13">
    <source>
        <dbReference type="ARBA" id="ARBA00023136"/>
    </source>
</evidence>
<evidence type="ECO:0000256" key="2">
    <source>
        <dbReference type="ARBA" id="ARBA00004613"/>
    </source>
</evidence>
<proteinExistence type="inferred from homology"/>
<dbReference type="Proteomes" id="UP000000376">
    <property type="component" value="Chromosome"/>
</dbReference>
<dbReference type="EMBL" id="CP002045">
    <property type="protein sequence ID" value="ADH92776.1"/>
    <property type="molecule type" value="Genomic_DNA"/>
</dbReference>
<reference evidence="18" key="2">
    <citation type="submission" date="2010-05" db="EMBL/GenBank/DDBJ databases">
        <title>The complete genome of Arcanobacterium haemolyticum DSM 20595.</title>
        <authorList>
            <consortium name="US DOE Joint Genome Institute (JGI-PGF)"/>
            <person name="Lucas S."/>
            <person name="Copeland A."/>
            <person name="Lapidus A."/>
            <person name="Glavina del Rio T."/>
            <person name="Dalin E."/>
            <person name="Tice H."/>
            <person name="Bruce D."/>
            <person name="Goodwin L."/>
            <person name="Pitluck S."/>
            <person name="Kyrpides N."/>
            <person name="Mavromatis K."/>
            <person name="Mikhailova N."/>
            <person name="Teshima H."/>
            <person name="Brettin T."/>
            <person name="Detter J.C."/>
            <person name="Tapia R."/>
            <person name="Han C."/>
            <person name="Larimer F."/>
            <person name="Land M."/>
            <person name="Hauser L."/>
            <person name="Markowitz V."/>
            <person name="Cheng J.-F."/>
            <person name="Hugenholtz P."/>
            <person name="Woyke T."/>
            <person name="Wu D."/>
            <person name="Pukall R."/>
            <person name="Gehrich-Schroeter G."/>
            <person name="Schneider S."/>
            <person name="Klenk H.-P."/>
            <person name="Eisen J.A."/>
        </authorList>
    </citation>
    <scope>NUCLEOTIDE SEQUENCE</scope>
    <source>
        <strain evidence="18">DSM 20595</strain>
    </source>
</reference>
<gene>
    <name evidence="17" type="primary">aln</name>
    <name evidence="18" type="ordered locus">Arch_1062</name>
</gene>
<sequence length="569" mass="62602">MTRRFLATVAGTALLAGAFAPGVAFGVDASTQTDPVSPTSSATETVNRSDQTASNPTDKTTPAPAAQTGESAQDPKPVKQKDFPAVKTQPAQTVDNGREIDKFIRSLDYDPVGVLAVQGEKIETVPVTKESFKNGTYTVFKHEKKTFNNLRGDISVIEANNANTFPGALVRANQNLSKGSPTVVGIDRAPITVSVDLPGLLSGKGEKVIQNPHKSSVQGGINELLKGWTDMHSTYPNHAAKISYDELMVNSKEQLEAKFGLGFEKVANKLDVNFDAIHKHERQVGIASFKQIFYTVSTDTPNNPHELFAKNVTKQDLIDRNIDKKNPLAYISNVSYGRQIFVKLETDSTDNDVKAAFSAVFKGSFGNGKTDVDTKYKNILNKTRATVYVLGGSAQKGVEVATGSIEDLKRIIKEESTFSTTVPAVPVSYTVNFVKDNQRAVVKNTGEYIETTATTYNSGFITLRHRGGYVAKFALEWDEISYDEKGVQHVKPVKWAGTWKARTHGFRERIQIPANARNIHVKAGEGTGLAWDKWWTVIDERNIPLVKEREIILRGTTLRPWFKNIVHSE</sequence>
<feature type="signal peptide" evidence="15">
    <location>
        <begin position="1"/>
        <end position="26"/>
    </location>
</feature>
<dbReference type="SUPFAM" id="SSF56978">
    <property type="entry name" value="Perfringolysin"/>
    <property type="match status" value="1"/>
</dbReference>
<dbReference type="OrthoDB" id="1875540at2"/>
<feature type="region of interest" description="Disordered" evidence="14">
    <location>
        <begin position="31"/>
        <end position="94"/>
    </location>
</feature>
<organism evidence="18 19">
    <name type="scientific">Arcanobacterium haemolyticum (strain ATCC 9345 / DSM 20595 / CCM 5947 / CCUG 17215 / LMG 16163 / NBRC 15585 / NCTC 8452 / 11018)</name>
    <dbReference type="NCBI Taxonomy" id="644284"/>
    <lineage>
        <taxon>Bacteria</taxon>
        <taxon>Bacillati</taxon>
        <taxon>Actinomycetota</taxon>
        <taxon>Actinomycetes</taxon>
        <taxon>Actinomycetales</taxon>
        <taxon>Actinomycetaceae</taxon>
        <taxon>Arcanobacterium</taxon>
    </lineage>
</organism>
<evidence type="ECO:0000256" key="9">
    <source>
        <dbReference type="ARBA" id="ARBA00022852"/>
    </source>
</evidence>
<dbReference type="PRINTS" id="PR01400">
    <property type="entry name" value="TACYTOLYSIN"/>
</dbReference>
<evidence type="ECO:0000256" key="14">
    <source>
        <dbReference type="SAM" id="MobiDB-lite"/>
    </source>
</evidence>
<name>D7BPC7_ARCHD</name>
<evidence type="ECO:0000256" key="3">
    <source>
        <dbReference type="ARBA" id="ARBA00008503"/>
    </source>
</evidence>
<keyword evidence="7" id="KW-0812">Transmembrane</keyword>
<keyword evidence="8" id="KW-0354">Hemolysis</keyword>
<keyword evidence="4" id="KW-1134">Transmembrane beta strand</keyword>
<accession>D7BPC7</accession>
<keyword evidence="19" id="KW-1185">Reference proteome</keyword>
<feature type="domain" description="Thiol-activated cytolysin C-terminal" evidence="16">
    <location>
        <begin position="461"/>
        <end position="561"/>
    </location>
</feature>
<comment type="subcellular location">
    <subcellularLocation>
        <location evidence="1">Host membrane</location>
        <topology evidence="1">Multi-pass membrane protein</topology>
    </subcellularLocation>
    <subcellularLocation>
        <location evidence="2">Secreted</location>
    </subcellularLocation>
</comment>
<evidence type="ECO:0000256" key="7">
    <source>
        <dbReference type="ARBA" id="ARBA00022692"/>
    </source>
</evidence>
<evidence type="ECO:0000256" key="11">
    <source>
        <dbReference type="ARBA" id="ARBA00023026"/>
    </source>
</evidence>
<dbReference type="InterPro" id="IPR035390">
    <property type="entry name" value="Thiol_cytolys_C"/>
</dbReference>
<evidence type="ECO:0000313" key="18">
    <source>
        <dbReference type="EMBL" id="ADH92776.1"/>
    </source>
</evidence>
<evidence type="ECO:0000256" key="15">
    <source>
        <dbReference type="SAM" id="SignalP"/>
    </source>
</evidence>
<reference evidence="18 19" key="1">
    <citation type="journal article" date="2010" name="Stand. Genomic Sci.">
        <title>Complete genome sequence of Arcanobacterium haemolyticum type strain (11018).</title>
        <authorList>
            <person name="Yasawong M."/>
            <person name="Teshima H."/>
            <person name="Lapidus A."/>
            <person name="Nolan M."/>
            <person name="Lucas S."/>
            <person name="Glavina Del Rio T."/>
            <person name="Tice H."/>
            <person name="Cheng J."/>
            <person name="Bruce D."/>
            <person name="Detter C."/>
            <person name="Tapia R."/>
            <person name="Han C."/>
            <person name="Goodwin L."/>
            <person name="Pitluck S."/>
            <person name="Liolios K."/>
            <person name="Ivanova N."/>
            <person name="Mavromatis K."/>
            <person name="Mikhailova N."/>
            <person name="Pati A."/>
            <person name="Chen A."/>
            <person name="Palaniappan K."/>
            <person name="Land M."/>
            <person name="Hauser L."/>
            <person name="Chang Y."/>
            <person name="Jeffries C."/>
            <person name="Rohde M."/>
            <person name="Sikorski J."/>
            <person name="Pukall R."/>
            <person name="Goker M."/>
            <person name="Woyke T."/>
            <person name="Bristow J."/>
            <person name="Eisen J."/>
            <person name="Markowitz V."/>
            <person name="Hugenholtz P."/>
            <person name="Kyrpides N."/>
            <person name="Klenk H."/>
        </authorList>
    </citation>
    <scope>NUCLEOTIDE SEQUENCE [LARGE SCALE GENOMIC DNA]</scope>
    <source>
        <strain evidence="19">ATCC 9345 / DSM 20595 / CCUG 17215 / LMG 16163 / NBRC 15585 / NCTC 8452 / 11018</strain>
        <strain evidence="18">DSM 20595</strain>
    </source>
</reference>
<dbReference type="GO" id="GO:0015485">
    <property type="term" value="F:cholesterol binding"/>
    <property type="evidence" value="ECO:0007669"/>
    <property type="project" value="InterPro"/>
</dbReference>
<feature type="chain" id="PRO_5007652161" evidence="15">
    <location>
        <begin position="27"/>
        <end position="569"/>
    </location>
</feature>
<dbReference type="Gene3D" id="3.90.840.10">
    <property type="entry name" value="Thiol-activated cytolysin superfamily/Thiol-activated cytolysin, alpha-beta domain"/>
    <property type="match status" value="1"/>
</dbReference>
<keyword evidence="12" id="KW-0446">Lipid-binding</keyword>
<keyword evidence="5" id="KW-0964">Secreted</keyword>
<evidence type="ECO:0000259" key="16">
    <source>
        <dbReference type="Pfam" id="PF17440"/>
    </source>
</evidence>
<dbReference type="Gene3D" id="3.30.1040.20">
    <property type="match status" value="1"/>
</dbReference>
<dbReference type="HOGENOM" id="CLU_026912_1_0_11"/>
<evidence type="ECO:0000256" key="6">
    <source>
        <dbReference type="ARBA" id="ARBA00022656"/>
    </source>
</evidence>
<evidence type="ECO:0000256" key="12">
    <source>
        <dbReference type="ARBA" id="ARBA00023121"/>
    </source>
</evidence>
<reference evidence="17" key="3">
    <citation type="journal article" date="2011" name="BMC Microbiol.">
        <title>Arcanolysin is a cholesterol-dependent cytolysin of the human pathogen Arcanobacterium haemolyticum.</title>
        <authorList>
            <person name="Jost B.H."/>
            <person name="Lucas E.A."/>
            <person name="Billington S.J."/>
            <person name="Ratner A.J."/>
            <person name="McGee D.J."/>
        </authorList>
    </citation>
    <scope>NUCLEOTIDE SEQUENCE</scope>
    <source>
        <strain evidence="17">ATCC 9345</strain>
    </source>
</reference>